<dbReference type="Proteomes" id="UP000479293">
    <property type="component" value="Unassembled WGS sequence"/>
</dbReference>
<accession>A0A7C9FQ23</accession>
<evidence type="ECO:0000313" key="1">
    <source>
        <dbReference type="EMBL" id="MPR34229.1"/>
    </source>
</evidence>
<keyword evidence="2" id="KW-1185">Reference proteome</keyword>
<gene>
    <name evidence="1" type="ORF">GBK04_12890</name>
</gene>
<reference evidence="1 2" key="1">
    <citation type="submission" date="2019-10" db="EMBL/GenBank/DDBJ databases">
        <title>Draft Genome Sequence of Cytophagaceae sp. SJW1-29.</title>
        <authorList>
            <person name="Choi A."/>
        </authorList>
    </citation>
    <scope>NUCLEOTIDE SEQUENCE [LARGE SCALE GENOMIC DNA]</scope>
    <source>
        <strain evidence="1 2">SJW1-29</strain>
    </source>
</reference>
<protein>
    <submittedName>
        <fullName evidence="1">Uncharacterized protein</fullName>
    </submittedName>
</protein>
<dbReference type="EMBL" id="WHLY01000002">
    <property type="protein sequence ID" value="MPR34229.1"/>
    <property type="molecule type" value="Genomic_DNA"/>
</dbReference>
<dbReference type="RefSeq" id="WP_152760259.1">
    <property type="nucleotide sequence ID" value="NZ_WHLY01000002.1"/>
</dbReference>
<organism evidence="1 2">
    <name type="scientific">Salmonirosea aquatica</name>
    <dbReference type="NCBI Taxonomy" id="2654236"/>
    <lineage>
        <taxon>Bacteria</taxon>
        <taxon>Pseudomonadati</taxon>
        <taxon>Bacteroidota</taxon>
        <taxon>Cytophagia</taxon>
        <taxon>Cytophagales</taxon>
        <taxon>Spirosomataceae</taxon>
        <taxon>Salmonirosea</taxon>
    </lineage>
</organism>
<name>A0A7C9FQ23_9BACT</name>
<proteinExistence type="predicted"/>
<dbReference type="AlphaFoldDB" id="A0A7C9FQ23"/>
<sequence>MNRKLIILLLSGWMLVGFDIEAEARSMAAPETSTLKTEMGLFGKNKKKRRKYKGYKKPRSKKILGIFKRKSGCGCPGT</sequence>
<evidence type="ECO:0000313" key="2">
    <source>
        <dbReference type="Proteomes" id="UP000479293"/>
    </source>
</evidence>
<comment type="caution">
    <text evidence="1">The sequence shown here is derived from an EMBL/GenBank/DDBJ whole genome shotgun (WGS) entry which is preliminary data.</text>
</comment>